<protein>
    <recommendedName>
        <fullName evidence="9">RING-type domain-containing protein</fullName>
    </recommendedName>
</protein>
<dbReference type="InterPro" id="IPR044066">
    <property type="entry name" value="TRIAD_supradom"/>
</dbReference>
<dbReference type="GO" id="GO:0016740">
    <property type="term" value="F:transferase activity"/>
    <property type="evidence" value="ECO:0007669"/>
    <property type="project" value="UniProtKB-KW"/>
</dbReference>
<evidence type="ECO:0000313" key="10">
    <source>
        <dbReference type="EMBL" id="KAK5948449.1"/>
    </source>
</evidence>
<keyword evidence="11" id="KW-1185">Reference proteome</keyword>
<dbReference type="InterPro" id="IPR047545">
    <property type="entry name" value="BRcat_RBR_RNF216"/>
</dbReference>
<evidence type="ECO:0000259" key="9">
    <source>
        <dbReference type="PROSITE" id="PS51873"/>
    </source>
</evidence>
<evidence type="ECO:0000313" key="11">
    <source>
        <dbReference type="Proteomes" id="UP001316803"/>
    </source>
</evidence>
<evidence type="ECO:0000256" key="5">
    <source>
        <dbReference type="ARBA" id="ARBA00022771"/>
    </source>
</evidence>
<comment type="caution">
    <text evidence="10">The sequence shown here is derived from an EMBL/GenBank/DDBJ whole genome shotgun (WGS) entry which is preliminary data.</text>
</comment>
<gene>
    <name evidence="10" type="ORF">OHC33_010483</name>
</gene>
<keyword evidence="7" id="KW-0862">Zinc</keyword>
<evidence type="ECO:0000256" key="1">
    <source>
        <dbReference type="ARBA" id="ARBA00004906"/>
    </source>
</evidence>
<evidence type="ECO:0000256" key="8">
    <source>
        <dbReference type="SAM" id="MobiDB-lite"/>
    </source>
</evidence>
<dbReference type="SUPFAM" id="SSF57850">
    <property type="entry name" value="RING/U-box"/>
    <property type="match status" value="1"/>
</dbReference>
<dbReference type="PANTHER" id="PTHR22770">
    <property type="entry name" value="UBIQUITIN CONJUGATING ENZYME 7 INTERACTING PROTEIN-RELATED"/>
    <property type="match status" value="1"/>
</dbReference>
<dbReference type="Gene3D" id="1.20.120.1750">
    <property type="match status" value="1"/>
</dbReference>
<keyword evidence="4" id="KW-0677">Repeat</keyword>
<proteinExistence type="predicted"/>
<keyword evidence="6" id="KW-0833">Ubl conjugation pathway</keyword>
<evidence type="ECO:0000256" key="6">
    <source>
        <dbReference type="ARBA" id="ARBA00022786"/>
    </source>
</evidence>
<dbReference type="CDD" id="cd20339">
    <property type="entry name" value="BRcat_RBR_RNF216"/>
    <property type="match status" value="1"/>
</dbReference>
<sequence length="1023" mass="115875">MPPALPDNFIVISDDEEDTSDDQQIEHLRTVRFRDPVPSTSPIRSDLEGSPVWRRNSKRQKMLDGSTSLPMRASSPEAAGPSGFTRAQLNFDNDGQFTQAYPDFFLGAFPEDDALSFSSNVAAGDRDKPIPKKKAVTQPPYFDDPKLHIRMFRGPGCEHFPLPVDANPKFKEICDTFNEKVRQKEQRKRAKRIRYNEFGSYVDETIEVETSDEEDEAGPMTTPGNDTEATCLAQILEVLPDVAHEFVLEKIRAQHESWRFGGEEIEVLPDTSAVIAELLEMEAYPKEKKQQETERDPFEDDTDKTIKWNRTHQNHGNYHKDAIILLASQYDYVPTHYISKIVKEKRTIWEAYLHIEEVDTTYFQRSYKPYARSRRPRVQVEKKYQRSGPYHDPEYYPSLVSELQAVRQHLAREFLRKSADQAKIDAEKANLEEQKKHGLIVECQCCFDEEVPMNRAVSCVAATGEHSFCYNCVESLANSQIGLAKHEMKCMDGSGCQEKLDMDGVGKAVPIKTFDRLLFNEQQNEIAAANIEGLEQCPFCDFKAICEPIEEDPVFSCQNPDCFRVTCRKCHENSHLPKTCEEIKKDRGLDARHKIEEARSEAMMRPCPQCKKMLIKSEGCNKVRCTCGAIICYVCKLDLSKLRDGYDHFNKGERRCPLYETPGIERHDQDADEAERKAIEKAKAEDDSIDETVLQIESGKGKATARAAVAPNLPGPQPPAPRRRVRAHAYRDRLDAMREQLREQRRYAAVVPIMGVAPPEYGMNNAGPAAPQQRRAMMGNPVVAAATAPILANNAGIGYGEPGQVPNLARDPNAMPQQWRQAGGDIFRDIWQRRIAQLDDGVGAAANNNADEQDMLDTGNRIHNYRADMARRRETQLQRRNTVQNNAHQPLQFPNPAFLNLKNPLQRQAVFADQGQPQGMDQQAQRPQVQNNGAWLPEIPHHDGLFDHFDFDDDFGDPGDWLGDFQPAAPLPANTGVMDRGRPFRRQTMPDHAFNVGGNQQNNRVEGAAAPPQNQQQAPYGWF</sequence>
<feature type="domain" description="RING-type" evidence="9">
    <location>
        <begin position="439"/>
        <end position="656"/>
    </location>
</feature>
<keyword evidence="2" id="KW-0808">Transferase</keyword>
<dbReference type="AlphaFoldDB" id="A0AAN8E808"/>
<dbReference type="InterPro" id="IPR047544">
    <property type="entry name" value="RING-HC_RBR_RNF216"/>
</dbReference>
<dbReference type="CDD" id="cd16630">
    <property type="entry name" value="RING-HC_RBR_RNF216"/>
    <property type="match status" value="1"/>
</dbReference>
<name>A0AAN8E808_9EURO</name>
<feature type="compositionally biased region" description="Acidic residues" evidence="8">
    <location>
        <begin position="13"/>
        <end position="22"/>
    </location>
</feature>
<dbReference type="InterPro" id="IPR051628">
    <property type="entry name" value="LUBAC_E3_Ligases"/>
</dbReference>
<reference evidence="10 11" key="1">
    <citation type="submission" date="2022-12" db="EMBL/GenBank/DDBJ databases">
        <title>Genomic features and morphological characterization of a novel Knufia sp. strain isolated from spacecraft assembly facility.</title>
        <authorList>
            <person name="Teixeira M."/>
            <person name="Chander A.M."/>
            <person name="Stajich J.E."/>
            <person name="Venkateswaran K."/>
        </authorList>
    </citation>
    <scope>NUCLEOTIDE SEQUENCE [LARGE SCALE GENOMIC DNA]</scope>
    <source>
        <strain evidence="10 11">FJI-L2-BK-P2</strain>
    </source>
</reference>
<feature type="region of interest" description="Disordered" evidence="8">
    <location>
        <begin position="36"/>
        <end position="81"/>
    </location>
</feature>
<dbReference type="GO" id="GO:0008270">
    <property type="term" value="F:zinc ion binding"/>
    <property type="evidence" value="ECO:0007669"/>
    <property type="project" value="UniProtKB-KW"/>
</dbReference>
<comment type="pathway">
    <text evidence="1">Protein modification; protein ubiquitination.</text>
</comment>
<keyword evidence="5" id="KW-0863">Zinc-finger</keyword>
<dbReference type="InterPro" id="IPR047546">
    <property type="entry name" value="Rcat_RBR_RNF216"/>
</dbReference>
<feature type="region of interest" description="Disordered" evidence="8">
    <location>
        <begin position="991"/>
        <end position="1023"/>
    </location>
</feature>
<feature type="region of interest" description="Disordered" evidence="8">
    <location>
        <begin position="1"/>
        <end position="22"/>
    </location>
</feature>
<evidence type="ECO:0000256" key="4">
    <source>
        <dbReference type="ARBA" id="ARBA00022737"/>
    </source>
</evidence>
<dbReference type="EMBL" id="JAKLMC020000047">
    <property type="protein sequence ID" value="KAK5948449.1"/>
    <property type="molecule type" value="Genomic_DNA"/>
</dbReference>
<dbReference type="PROSITE" id="PS51873">
    <property type="entry name" value="TRIAD"/>
    <property type="match status" value="1"/>
</dbReference>
<evidence type="ECO:0000256" key="3">
    <source>
        <dbReference type="ARBA" id="ARBA00022723"/>
    </source>
</evidence>
<evidence type="ECO:0000256" key="7">
    <source>
        <dbReference type="ARBA" id="ARBA00022833"/>
    </source>
</evidence>
<dbReference type="Pfam" id="PF26200">
    <property type="entry name" value="Rcat_RNF216"/>
    <property type="match status" value="1"/>
</dbReference>
<dbReference type="CDD" id="cd20353">
    <property type="entry name" value="Rcat_RBR_RNF216"/>
    <property type="match status" value="1"/>
</dbReference>
<feature type="compositionally biased region" description="Low complexity" evidence="8">
    <location>
        <begin position="1008"/>
        <end position="1023"/>
    </location>
</feature>
<organism evidence="10 11">
    <name type="scientific">Knufia fluminis</name>
    <dbReference type="NCBI Taxonomy" id="191047"/>
    <lineage>
        <taxon>Eukaryota</taxon>
        <taxon>Fungi</taxon>
        <taxon>Dikarya</taxon>
        <taxon>Ascomycota</taxon>
        <taxon>Pezizomycotina</taxon>
        <taxon>Eurotiomycetes</taxon>
        <taxon>Chaetothyriomycetidae</taxon>
        <taxon>Chaetothyriales</taxon>
        <taxon>Trichomeriaceae</taxon>
        <taxon>Knufia</taxon>
    </lineage>
</organism>
<keyword evidence="3" id="KW-0479">Metal-binding</keyword>
<evidence type="ECO:0000256" key="2">
    <source>
        <dbReference type="ARBA" id="ARBA00022679"/>
    </source>
</evidence>
<dbReference type="PANTHER" id="PTHR22770:SF47">
    <property type="entry name" value="E3 UBIQUITIN-PROTEIN LIGASE RNF216"/>
    <property type="match status" value="1"/>
</dbReference>
<accession>A0AAN8E808</accession>
<dbReference type="Proteomes" id="UP001316803">
    <property type="component" value="Unassembled WGS sequence"/>
</dbReference>